<reference evidence="2" key="1">
    <citation type="submission" date="2013-05" db="EMBL/GenBank/DDBJ databases">
        <authorList>
            <person name="Yim A.K.Y."/>
            <person name="Chan T.F."/>
            <person name="Ji K.M."/>
            <person name="Liu X.Y."/>
            <person name="Zhou J.W."/>
            <person name="Li R.Q."/>
            <person name="Yang K.Y."/>
            <person name="Li J."/>
            <person name="Li M."/>
            <person name="Law P.T.W."/>
            <person name="Wu Y.L."/>
            <person name="Cai Z.L."/>
            <person name="Qin H."/>
            <person name="Bao Y."/>
            <person name="Leung R.K.K."/>
            <person name="Ng P.K.S."/>
            <person name="Zou J."/>
            <person name="Zhong X.J."/>
            <person name="Ran P.X."/>
            <person name="Zhong N.S."/>
            <person name="Liu Z.G."/>
            <person name="Tsui S.K.W."/>
        </authorList>
    </citation>
    <scope>NUCLEOTIDE SEQUENCE</scope>
    <source>
        <strain evidence="2">Derf</strain>
        <tissue evidence="2">Whole organism</tissue>
    </source>
</reference>
<evidence type="ECO:0000256" key="1">
    <source>
        <dbReference type="SAM" id="Phobius"/>
    </source>
</evidence>
<feature type="transmembrane region" description="Helical" evidence="1">
    <location>
        <begin position="144"/>
        <end position="163"/>
    </location>
</feature>
<gene>
    <name evidence="2" type="ORF">DERF_015914</name>
</gene>
<reference evidence="2" key="2">
    <citation type="journal article" date="2022" name="Res Sq">
        <title>Comparative Genomics Reveals Insights into the Divergent Evolution of Astigmatic Mites and Household Pest Adaptations.</title>
        <authorList>
            <person name="Xiong Q."/>
            <person name="Wan A.T.-Y."/>
            <person name="Liu X.-Y."/>
            <person name="Fung C.S.-H."/>
            <person name="Xiao X."/>
            <person name="Malainual N."/>
            <person name="Hou J."/>
            <person name="Wang L."/>
            <person name="Wang M."/>
            <person name="Yang K."/>
            <person name="Cui Y."/>
            <person name="Leung E."/>
            <person name="Nong W."/>
            <person name="Shin S.-K."/>
            <person name="Au S."/>
            <person name="Jeong K.Y."/>
            <person name="Chew F.T."/>
            <person name="Hui J."/>
            <person name="Leung T.F."/>
            <person name="Tungtrongchitr A."/>
            <person name="Zhong N."/>
            <person name="Liu Z."/>
            <person name="Tsui S."/>
        </authorList>
    </citation>
    <scope>NUCLEOTIDE SEQUENCE</scope>
    <source>
        <strain evidence="2">Derf</strain>
        <tissue evidence="2">Whole organism</tissue>
    </source>
</reference>
<feature type="transmembrane region" description="Helical" evidence="1">
    <location>
        <begin position="119"/>
        <end position="138"/>
    </location>
</feature>
<keyword evidence="1" id="KW-1133">Transmembrane helix</keyword>
<proteinExistence type="predicted"/>
<feature type="transmembrane region" description="Helical" evidence="1">
    <location>
        <begin position="246"/>
        <end position="263"/>
    </location>
</feature>
<comment type="caution">
    <text evidence="2">The sequence shown here is derived from an EMBL/GenBank/DDBJ whole genome shotgun (WGS) entry which is preliminary data.</text>
</comment>
<protein>
    <submittedName>
        <fullName evidence="2">Uncharacterized protein</fullName>
    </submittedName>
</protein>
<dbReference type="Proteomes" id="UP000790347">
    <property type="component" value="Unassembled WGS sequence"/>
</dbReference>
<sequence length="264" mass="31847">MIIIFITIIAIFIGEFHDDKFNDADSIRKFLFVNFIAFCLDQSYTFPLFVHTYVKYATIQRLKSFQIDHRIILKRQRKTTIRGQRPKNQQQQQQQTIIFEQIRQLALLNKTFARLLSPLLLSSLIAYNLDIITIFYWYQTDLQFISYLIWSFIAWCYLLHLILMDHDIDRILRTIIETMINGDRFHCCGHCYSPYNNRKKFKFKIKSSLKTSLFCSNNIRCNEFYQLYRHDFHLKLYELSLIDCKFLLDFCVFILTFIILSLQT</sequence>
<keyword evidence="1" id="KW-0812">Transmembrane</keyword>
<keyword evidence="1" id="KW-0472">Membrane</keyword>
<name>A0A922KVW1_DERFA</name>
<keyword evidence="3" id="KW-1185">Reference proteome</keyword>
<dbReference type="AlphaFoldDB" id="A0A922KVW1"/>
<evidence type="ECO:0000313" key="3">
    <source>
        <dbReference type="Proteomes" id="UP000790347"/>
    </source>
</evidence>
<feature type="transmembrane region" description="Helical" evidence="1">
    <location>
        <begin position="32"/>
        <end position="54"/>
    </location>
</feature>
<organism evidence="2 3">
    <name type="scientific">Dermatophagoides farinae</name>
    <name type="common">American house dust mite</name>
    <dbReference type="NCBI Taxonomy" id="6954"/>
    <lineage>
        <taxon>Eukaryota</taxon>
        <taxon>Metazoa</taxon>
        <taxon>Ecdysozoa</taxon>
        <taxon>Arthropoda</taxon>
        <taxon>Chelicerata</taxon>
        <taxon>Arachnida</taxon>
        <taxon>Acari</taxon>
        <taxon>Acariformes</taxon>
        <taxon>Sarcoptiformes</taxon>
        <taxon>Astigmata</taxon>
        <taxon>Psoroptidia</taxon>
        <taxon>Analgoidea</taxon>
        <taxon>Pyroglyphidae</taxon>
        <taxon>Dermatophagoidinae</taxon>
        <taxon>Dermatophagoides</taxon>
    </lineage>
</organism>
<dbReference type="EMBL" id="ASGP02000009">
    <property type="protein sequence ID" value="KAH9491183.1"/>
    <property type="molecule type" value="Genomic_DNA"/>
</dbReference>
<accession>A0A922KVW1</accession>
<evidence type="ECO:0000313" key="2">
    <source>
        <dbReference type="EMBL" id="KAH9491183.1"/>
    </source>
</evidence>